<proteinExistence type="predicted"/>
<reference evidence="1 2" key="1">
    <citation type="submission" date="2023-07" db="EMBL/GenBank/DDBJ databases">
        <title>Sorghum-associated microbial communities from plants grown in Nebraska, USA.</title>
        <authorList>
            <person name="Schachtman D."/>
        </authorList>
    </citation>
    <scope>NUCLEOTIDE SEQUENCE [LARGE SCALE GENOMIC DNA]</scope>
    <source>
        <strain evidence="1 2">3262</strain>
    </source>
</reference>
<gene>
    <name evidence="1" type="ORF">J2W55_002873</name>
</gene>
<accession>A0ABU1TDT3</accession>
<organism evidence="1 2">
    <name type="scientific">Mucilaginibacter pocheonensis</name>
    <dbReference type="NCBI Taxonomy" id="398050"/>
    <lineage>
        <taxon>Bacteria</taxon>
        <taxon>Pseudomonadati</taxon>
        <taxon>Bacteroidota</taxon>
        <taxon>Sphingobacteriia</taxon>
        <taxon>Sphingobacteriales</taxon>
        <taxon>Sphingobacteriaceae</taxon>
        <taxon>Mucilaginibacter</taxon>
    </lineage>
</organism>
<dbReference type="RefSeq" id="WP_310096614.1">
    <property type="nucleotide sequence ID" value="NZ_JAVDUU010000003.1"/>
</dbReference>
<dbReference type="Proteomes" id="UP001247620">
    <property type="component" value="Unassembled WGS sequence"/>
</dbReference>
<keyword evidence="2" id="KW-1185">Reference proteome</keyword>
<name>A0ABU1TDT3_9SPHI</name>
<dbReference type="EMBL" id="JAVDUU010000003">
    <property type="protein sequence ID" value="MDR6943020.1"/>
    <property type="molecule type" value="Genomic_DNA"/>
</dbReference>
<evidence type="ECO:0000313" key="1">
    <source>
        <dbReference type="EMBL" id="MDR6943020.1"/>
    </source>
</evidence>
<evidence type="ECO:0000313" key="2">
    <source>
        <dbReference type="Proteomes" id="UP001247620"/>
    </source>
</evidence>
<protein>
    <recommendedName>
        <fullName evidence="3">Phage protein</fullName>
    </recommendedName>
</protein>
<evidence type="ECO:0008006" key="3">
    <source>
        <dbReference type="Google" id="ProtNLM"/>
    </source>
</evidence>
<comment type="caution">
    <text evidence="1">The sequence shown here is derived from an EMBL/GenBank/DDBJ whole genome shotgun (WGS) entry which is preliminary data.</text>
</comment>
<sequence length="103" mass="11503">MKIDAIRIKTLANGERIGKLISTEYESSLMSEITDSERHFEDSVIYAVLSKDVELVEVDILDGADYQLSLFQQVYVAASFVSEGQATPTVSSKACYRYINTLI</sequence>